<evidence type="ECO:0008006" key="4">
    <source>
        <dbReference type="Google" id="ProtNLM"/>
    </source>
</evidence>
<dbReference type="CDD" id="cd00093">
    <property type="entry name" value="HTH_XRE"/>
    <property type="match status" value="1"/>
</dbReference>
<feature type="region of interest" description="Disordered" evidence="1">
    <location>
        <begin position="102"/>
        <end position="152"/>
    </location>
</feature>
<accession>Q1N6U7</accession>
<dbReference type="EMBL" id="AAQH01000001">
    <property type="protein sequence ID" value="EAT13495.1"/>
    <property type="molecule type" value="Genomic_DNA"/>
</dbReference>
<comment type="caution">
    <text evidence="2">The sequence shown here is derived from an EMBL/GenBank/DDBJ whole genome shotgun (WGS) entry which is preliminary data.</text>
</comment>
<proteinExistence type="predicted"/>
<dbReference type="InterPro" id="IPR010982">
    <property type="entry name" value="Lambda_DNA-bd_dom_sf"/>
</dbReference>
<feature type="compositionally biased region" description="Basic and acidic residues" evidence="1">
    <location>
        <begin position="142"/>
        <end position="152"/>
    </location>
</feature>
<organism evidence="2 3">
    <name type="scientific">Bermanella marisrubri</name>
    <dbReference type="NCBI Taxonomy" id="207949"/>
    <lineage>
        <taxon>Bacteria</taxon>
        <taxon>Pseudomonadati</taxon>
        <taxon>Pseudomonadota</taxon>
        <taxon>Gammaproteobacteria</taxon>
        <taxon>Oceanospirillales</taxon>
        <taxon>Oceanospirillaceae</taxon>
        <taxon>Bermanella</taxon>
    </lineage>
</organism>
<keyword evidence="3" id="KW-1185">Reference proteome</keyword>
<sequence length="152" mass="17350">MHYKYIYLFNMYICAHMKDVLPQQIVDQTLEWLGRAAKQARLDQNHTQTEQAEKAEISLRAAQKIEAGESGQTAVLFRYLDSLDLLDALMSGVPDPDALTPLEEYELKKHKPKRPQRVSRKRSSFKGSNKNASKEPVWGDELVDKTGDEADD</sequence>
<dbReference type="AlphaFoldDB" id="Q1N6U7"/>
<protein>
    <recommendedName>
        <fullName evidence="4">HTH cro/C1-type domain-containing protein</fullName>
    </recommendedName>
</protein>
<dbReference type="Gene3D" id="1.10.260.40">
    <property type="entry name" value="lambda repressor-like DNA-binding domains"/>
    <property type="match status" value="1"/>
</dbReference>
<dbReference type="Proteomes" id="UP000004263">
    <property type="component" value="Unassembled WGS sequence"/>
</dbReference>
<dbReference type="GO" id="GO:0003677">
    <property type="term" value="F:DNA binding"/>
    <property type="evidence" value="ECO:0007669"/>
    <property type="project" value="InterPro"/>
</dbReference>
<evidence type="ECO:0000313" key="2">
    <source>
        <dbReference type="EMBL" id="EAT13495.1"/>
    </source>
</evidence>
<reference evidence="2 3" key="1">
    <citation type="submission" date="2006-03" db="EMBL/GenBank/DDBJ databases">
        <authorList>
            <person name="Pinhassi J."/>
            <person name="Pedros-Alio C."/>
            <person name="Ferriera S."/>
            <person name="Johnson J."/>
            <person name="Kravitz S."/>
            <person name="Halpern A."/>
            <person name="Remington K."/>
            <person name="Beeson K."/>
            <person name="Tran B."/>
            <person name="Rogers Y.-H."/>
            <person name="Friedman R."/>
            <person name="Venter J.C."/>
        </authorList>
    </citation>
    <scope>NUCLEOTIDE SEQUENCE [LARGE SCALE GENOMIC DNA]</scope>
    <source>
        <strain evidence="2 3">RED65</strain>
    </source>
</reference>
<dbReference type="STRING" id="207949.RED65_08894"/>
<evidence type="ECO:0000313" key="3">
    <source>
        <dbReference type="Proteomes" id="UP000004263"/>
    </source>
</evidence>
<feature type="compositionally biased region" description="Basic residues" evidence="1">
    <location>
        <begin position="108"/>
        <end position="124"/>
    </location>
</feature>
<gene>
    <name evidence="2" type="ORF">RED65_08894</name>
</gene>
<evidence type="ECO:0000256" key="1">
    <source>
        <dbReference type="SAM" id="MobiDB-lite"/>
    </source>
</evidence>
<dbReference type="SUPFAM" id="SSF47413">
    <property type="entry name" value="lambda repressor-like DNA-binding domains"/>
    <property type="match status" value="1"/>
</dbReference>
<dbReference type="InterPro" id="IPR001387">
    <property type="entry name" value="Cro/C1-type_HTH"/>
</dbReference>
<dbReference type="HOGENOM" id="CLU_1718755_0_0_6"/>
<name>Q1N6U7_9GAMM</name>